<gene>
    <name evidence="1" type="ORF">CAFE_36060</name>
    <name evidence="2" type="ORF">HCR03_03605</name>
</gene>
<dbReference type="Proteomes" id="UP000515909">
    <property type="component" value="Chromosome"/>
</dbReference>
<evidence type="ECO:0000313" key="1">
    <source>
        <dbReference type="EMBL" id="MVB12860.1"/>
    </source>
</evidence>
<accession>A0A7G8TCP2</accession>
<dbReference type="KEGG" id="cfem:HCR03_03605"/>
<evidence type="ECO:0000313" key="4">
    <source>
        <dbReference type="Proteomes" id="UP000515909"/>
    </source>
</evidence>
<dbReference type="InterPro" id="IPR019644">
    <property type="entry name" value="DUF2508"/>
</dbReference>
<dbReference type="EMBL" id="VWXL01000106">
    <property type="protein sequence ID" value="MVB12860.1"/>
    <property type="molecule type" value="Genomic_DNA"/>
</dbReference>
<dbReference type="OrthoDB" id="1863371at2"/>
<organism evidence="1 3">
    <name type="scientific">Caproicibacter fermentans</name>
    <dbReference type="NCBI Taxonomy" id="2576756"/>
    <lineage>
        <taxon>Bacteria</taxon>
        <taxon>Bacillati</taxon>
        <taxon>Bacillota</taxon>
        <taxon>Clostridia</taxon>
        <taxon>Eubacteriales</taxon>
        <taxon>Acutalibacteraceae</taxon>
        <taxon>Caproicibacter</taxon>
    </lineage>
</organism>
<protein>
    <submittedName>
        <fullName evidence="2">DUF2508 family protein</fullName>
    </submittedName>
</protein>
<dbReference type="Proteomes" id="UP000469440">
    <property type="component" value="Unassembled WGS sequence"/>
</dbReference>
<reference evidence="2 4" key="2">
    <citation type="submission" date="2020-08" db="EMBL/GenBank/DDBJ databases">
        <title>The isolate Caproiciproducens sp. 7D4C2 produces n-caproate at mildly acidic conditions from hexoses: genome and rBOX comparison with related strains and chain-elongating bacteria.</title>
        <authorList>
            <person name="Esquivel-Elizondo S."/>
            <person name="Bagci C."/>
            <person name="Temovska M."/>
            <person name="Jeon B.S."/>
            <person name="Bessarab I."/>
            <person name="Williams R.B.H."/>
            <person name="Huson D.H."/>
            <person name="Angenent L.T."/>
        </authorList>
    </citation>
    <scope>NUCLEOTIDE SEQUENCE [LARGE SCALE GENOMIC DNA]</scope>
    <source>
        <strain evidence="2 4">7D4C2</strain>
    </source>
</reference>
<keyword evidence="3" id="KW-1185">Reference proteome</keyword>
<dbReference type="EMBL" id="CP060286">
    <property type="protein sequence ID" value="QNK41383.1"/>
    <property type="molecule type" value="Genomic_DNA"/>
</dbReference>
<sequence>MESVLKLLQHTTDCEEVQNGLDQQQIIDSIRDVSRKLAYNECWFQTESDENLIDACIYQREELKSRYRYLLKLAKQKGVNCASFQK</sequence>
<reference evidence="1 3" key="1">
    <citation type="submission" date="2019-09" db="EMBL/GenBank/DDBJ databases">
        <title>Genome sequence of Clostridium sp. EA1.</title>
        <authorList>
            <person name="Poehlein A."/>
            <person name="Bengelsdorf F.R."/>
            <person name="Daniel R."/>
        </authorList>
    </citation>
    <scope>NUCLEOTIDE SEQUENCE [LARGE SCALE GENOMIC DNA]</scope>
    <source>
        <strain evidence="1 3">EA1</strain>
    </source>
</reference>
<name>A0A6N8I5I0_9FIRM</name>
<evidence type="ECO:0000313" key="3">
    <source>
        <dbReference type="Proteomes" id="UP000469440"/>
    </source>
</evidence>
<evidence type="ECO:0000313" key="2">
    <source>
        <dbReference type="EMBL" id="QNK41383.1"/>
    </source>
</evidence>
<accession>A0A6N8I5I0</accession>
<dbReference type="AlphaFoldDB" id="A0A6N8I5I0"/>
<proteinExistence type="predicted"/>
<dbReference type="RefSeq" id="WP_156991397.1">
    <property type="nucleotide sequence ID" value="NZ_CP060286.1"/>
</dbReference>
<dbReference type="Pfam" id="PF10704">
    <property type="entry name" value="DUF2508"/>
    <property type="match status" value="1"/>
</dbReference>